<dbReference type="InterPro" id="IPR023214">
    <property type="entry name" value="HAD_sf"/>
</dbReference>
<dbReference type="InterPro" id="IPR036412">
    <property type="entry name" value="HAD-like_sf"/>
</dbReference>
<dbReference type="PANTHER" id="PTHR31284:SF10">
    <property type="entry name" value="ACID PHOSPHATASE-LIKE PROTEIN"/>
    <property type="match status" value="1"/>
</dbReference>
<dbReference type="AlphaFoldDB" id="A0A4R3Z2J9"/>
<feature type="chain" id="PRO_5020850531" evidence="3">
    <location>
        <begin position="25"/>
        <end position="275"/>
    </location>
</feature>
<dbReference type="GO" id="GO:0009279">
    <property type="term" value="C:cell outer membrane"/>
    <property type="evidence" value="ECO:0007669"/>
    <property type="project" value="InterPro"/>
</dbReference>
<dbReference type="InterPro" id="IPR005519">
    <property type="entry name" value="Acid_phosphat_B-like"/>
</dbReference>
<dbReference type="GO" id="GO:0046872">
    <property type="term" value="F:metal ion binding"/>
    <property type="evidence" value="ECO:0007669"/>
    <property type="project" value="UniProtKB-KW"/>
</dbReference>
<sequence length="275" mass="30757">MQKYSGRLSVIALSLLLGACAPHYQTVSPDNSQAKLSQQAVLAVNWMQQSGEISALAYQAFNAAESAFISANARPGLKKAVVVDLDETMIDNSAYAGWQIVRNQPFADDTWSQWTQAREAKALPGAVSFSHFIKDHGGQIFYVSNRSQQDYTATLDNLQALGFADVSSKTLLLKPINGNSDKQQRFNAVEQQGYDIVVFVGDNLNDFSSENYHKLNTQRRDFVNRHQREFGRKYIVLPNPSYGDWEGGMSKQYFKTDNQGKLKIRASLIDAWDGK</sequence>
<dbReference type="SUPFAM" id="SSF56784">
    <property type="entry name" value="HAD-like"/>
    <property type="match status" value="1"/>
</dbReference>
<dbReference type="SFLD" id="SFLDG01125">
    <property type="entry name" value="C1.1:_Acid_Phosphatase_Like"/>
    <property type="match status" value="1"/>
</dbReference>
<accession>A0A4R3Z2J9</accession>
<dbReference type="RefSeq" id="WP_131864857.1">
    <property type="nucleotide sequence ID" value="NZ_SMCR01000003.1"/>
</dbReference>
<proteinExistence type="predicted"/>
<evidence type="ECO:0000256" key="3">
    <source>
        <dbReference type="SAM" id="SignalP"/>
    </source>
</evidence>
<dbReference type="Pfam" id="PF03767">
    <property type="entry name" value="Acid_phosphat_B"/>
    <property type="match status" value="1"/>
</dbReference>
<keyword evidence="4" id="KW-0449">Lipoprotein</keyword>
<feature type="signal peptide" evidence="3">
    <location>
        <begin position="1"/>
        <end position="24"/>
    </location>
</feature>
<evidence type="ECO:0000313" key="5">
    <source>
        <dbReference type="Proteomes" id="UP000295719"/>
    </source>
</evidence>
<dbReference type="InterPro" id="IPR006423">
    <property type="entry name" value="Lipo_e_P4"/>
</dbReference>
<dbReference type="NCBIfam" id="TIGR01533">
    <property type="entry name" value="lipo_e_P4"/>
    <property type="match status" value="1"/>
</dbReference>
<gene>
    <name evidence="4" type="ORF">EDC52_103179</name>
</gene>
<dbReference type="PANTHER" id="PTHR31284">
    <property type="entry name" value="ACID PHOSPHATASE-LIKE PROTEIN"/>
    <property type="match status" value="1"/>
</dbReference>
<comment type="caution">
    <text evidence="4">The sequence shown here is derived from an EMBL/GenBank/DDBJ whole genome shotgun (WGS) entry which is preliminary data.</text>
</comment>
<dbReference type="Gene3D" id="3.40.50.1000">
    <property type="entry name" value="HAD superfamily/HAD-like"/>
    <property type="match status" value="1"/>
</dbReference>
<dbReference type="PROSITE" id="PS51257">
    <property type="entry name" value="PROKAR_LIPOPROTEIN"/>
    <property type="match status" value="1"/>
</dbReference>
<dbReference type="EMBL" id="SMCR01000003">
    <property type="protein sequence ID" value="TCV98094.1"/>
    <property type="molecule type" value="Genomic_DNA"/>
</dbReference>
<keyword evidence="2 3" id="KW-0732">Signal</keyword>
<dbReference type="PIRSF" id="PIRSF019271">
    <property type="entry name" value="Acid_Ptase_C"/>
    <property type="match status" value="1"/>
</dbReference>
<evidence type="ECO:0000256" key="1">
    <source>
        <dbReference type="ARBA" id="ARBA00022723"/>
    </source>
</evidence>
<keyword evidence="5" id="KW-1185">Reference proteome</keyword>
<dbReference type="SFLD" id="SFLDS00003">
    <property type="entry name" value="Haloacid_Dehalogenase"/>
    <property type="match status" value="1"/>
</dbReference>
<keyword evidence="1" id="KW-0479">Metal-binding</keyword>
<dbReference type="OrthoDB" id="395856at2"/>
<evidence type="ECO:0000256" key="2">
    <source>
        <dbReference type="ARBA" id="ARBA00022729"/>
    </source>
</evidence>
<organism evidence="4 5">
    <name type="scientific">Biostraticola tofi</name>
    <dbReference type="NCBI Taxonomy" id="466109"/>
    <lineage>
        <taxon>Bacteria</taxon>
        <taxon>Pseudomonadati</taxon>
        <taxon>Pseudomonadota</taxon>
        <taxon>Gammaproteobacteria</taxon>
        <taxon>Enterobacterales</taxon>
        <taxon>Bruguierivoracaceae</taxon>
        <taxon>Biostraticola</taxon>
    </lineage>
</organism>
<name>A0A4R3Z2J9_9GAMM</name>
<dbReference type="Proteomes" id="UP000295719">
    <property type="component" value="Unassembled WGS sequence"/>
</dbReference>
<evidence type="ECO:0000313" key="4">
    <source>
        <dbReference type="EMBL" id="TCV98094.1"/>
    </source>
</evidence>
<dbReference type="CDD" id="cd07534">
    <property type="entry name" value="HAD_CAP"/>
    <property type="match status" value="1"/>
</dbReference>
<reference evidence="4 5" key="1">
    <citation type="submission" date="2019-03" db="EMBL/GenBank/DDBJ databases">
        <title>Genomic Encyclopedia of Type Strains, Phase IV (KMG-IV): sequencing the most valuable type-strain genomes for metagenomic binning, comparative biology and taxonomic classification.</title>
        <authorList>
            <person name="Goeker M."/>
        </authorList>
    </citation>
    <scope>NUCLEOTIDE SEQUENCE [LARGE SCALE GENOMIC DNA]</scope>
    <source>
        <strain evidence="4 5">DSM 19580</strain>
    </source>
</reference>
<protein>
    <submittedName>
        <fullName evidence="4">5'-nucleotidase (Lipoprotein e(P4) family)</fullName>
    </submittedName>
</protein>